<protein>
    <recommendedName>
        <fullName evidence="4">ABC transporter domain-containing protein</fullName>
    </recommendedName>
</protein>
<feature type="domain" description="ABC transporter" evidence="4">
    <location>
        <begin position="2"/>
        <end position="227"/>
    </location>
</feature>
<keyword evidence="2" id="KW-0547">Nucleotide-binding</keyword>
<keyword evidence="1" id="KW-0813">Transport</keyword>
<organism evidence="5 6">
    <name type="scientific">Paenibacillus durus</name>
    <name type="common">Paenibacillus azotofixans</name>
    <dbReference type="NCBI Taxonomy" id="44251"/>
    <lineage>
        <taxon>Bacteria</taxon>
        <taxon>Bacillati</taxon>
        <taxon>Bacillota</taxon>
        <taxon>Bacilli</taxon>
        <taxon>Bacillales</taxon>
        <taxon>Paenibacillaceae</taxon>
        <taxon>Paenibacillus</taxon>
    </lineage>
</organism>
<name>A0A089HRS5_PAEDU</name>
<dbReference type="GO" id="GO:0005524">
    <property type="term" value="F:ATP binding"/>
    <property type="evidence" value="ECO:0007669"/>
    <property type="project" value="UniProtKB-KW"/>
</dbReference>
<evidence type="ECO:0000313" key="5">
    <source>
        <dbReference type="EMBL" id="AIQ14736.1"/>
    </source>
</evidence>
<dbReference type="Pfam" id="PF00005">
    <property type="entry name" value="ABC_tran"/>
    <property type="match status" value="1"/>
</dbReference>
<dbReference type="GO" id="GO:0016887">
    <property type="term" value="F:ATP hydrolysis activity"/>
    <property type="evidence" value="ECO:0007669"/>
    <property type="project" value="InterPro"/>
</dbReference>
<evidence type="ECO:0000259" key="4">
    <source>
        <dbReference type="PROSITE" id="PS50893"/>
    </source>
</evidence>
<dbReference type="InterPro" id="IPR051782">
    <property type="entry name" value="ABC_Transporter_VariousFunc"/>
</dbReference>
<dbReference type="SMART" id="SM00382">
    <property type="entry name" value="AAA"/>
    <property type="match status" value="1"/>
</dbReference>
<dbReference type="STRING" id="44251.PDUR_24800"/>
<evidence type="ECO:0000256" key="3">
    <source>
        <dbReference type="ARBA" id="ARBA00022840"/>
    </source>
</evidence>
<keyword evidence="3" id="KW-0067">ATP-binding</keyword>
<dbReference type="Gene3D" id="3.40.50.300">
    <property type="entry name" value="P-loop containing nucleotide triphosphate hydrolases"/>
    <property type="match status" value="1"/>
</dbReference>
<keyword evidence="6" id="KW-1185">Reference proteome</keyword>
<dbReference type="EMBL" id="CP009288">
    <property type="protein sequence ID" value="AIQ14736.1"/>
    <property type="molecule type" value="Genomic_DNA"/>
</dbReference>
<dbReference type="PANTHER" id="PTHR42939">
    <property type="entry name" value="ABC TRANSPORTER ATP-BINDING PROTEIN ALBC-RELATED"/>
    <property type="match status" value="1"/>
</dbReference>
<sequence length="298" mass="34166">MISIEGVSKTFGRFTALEDISFEIADGRICGLVGYNGAGKTTLLKMIAGIYRPEAGRITIGGVPVYENESLKRRLFMAQDDPYFLPQGSLQSMALFFSGFYPNWSHKTYRELVDFFELDPEARISGFSKGMQRQAALILAFATMPQYLLMDESFDGLDLSKRNQLKSIMFEYMKKHGTNIVISSHNLRELEGLCDYIAIIRDKRLSFATTVNEMRKRRTKYRVAFLGGNGIEQLRGIQARNIMRDDDSYIFTWDGGADELRKRLESASPLWITNEPMTLEEIFLDEMEDKEYDIATFF</sequence>
<reference evidence="5 6" key="1">
    <citation type="submission" date="2014-08" db="EMBL/GenBank/DDBJ databases">
        <title>Comparative genomics of the Paenibacillus odorifer group.</title>
        <authorList>
            <person name="den Bakker H.C."/>
            <person name="Tsai Y.-C."/>
            <person name="Martin N."/>
            <person name="Korlach J."/>
            <person name="Wiedmann M."/>
        </authorList>
    </citation>
    <scope>NUCLEOTIDE SEQUENCE [LARGE SCALE GENOMIC DNA]</scope>
    <source>
        <strain evidence="5 6">DSM 1735</strain>
    </source>
</reference>
<dbReference type="InterPro" id="IPR027417">
    <property type="entry name" value="P-loop_NTPase"/>
</dbReference>
<gene>
    <name evidence="5" type="ORF">PDUR_24800</name>
</gene>
<accession>A0A089HRS5</accession>
<dbReference type="KEGG" id="pdu:PDUR_24800"/>
<dbReference type="AlphaFoldDB" id="A0A089HRS5"/>
<proteinExistence type="predicted"/>
<evidence type="ECO:0000256" key="1">
    <source>
        <dbReference type="ARBA" id="ARBA00022448"/>
    </source>
</evidence>
<dbReference type="SUPFAM" id="SSF52540">
    <property type="entry name" value="P-loop containing nucleoside triphosphate hydrolases"/>
    <property type="match status" value="1"/>
</dbReference>
<dbReference type="InterPro" id="IPR003439">
    <property type="entry name" value="ABC_transporter-like_ATP-bd"/>
</dbReference>
<evidence type="ECO:0000313" key="6">
    <source>
        <dbReference type="Proteomes" id="UP000029409"/>
    </source>
</evidence>
<dbReference type="CDD" id="cd03230">
    <property type="entry name" value="ABC_DR_subfamily_A"/>
    <property type="match status" value="1"/>
</dbReference>
<evidence type="ECO:0000256" key="2">
    <source>
        <dbReference type="ARBA" id="ARBA00022741"/>
    </source>
</evidence>
<dbReference type="PROSITE" id="PS50893">
    <property type="entry name" value="ABC_TRANSPORTER_2"/>
    <property type="match status" value="1"/>
</dbReference>
<dbReference type="PANTHER" id="PTHR42939:SF1">
    <property type="entry name" value="ABC TRANSPORTER ATP-BINDING PROTEIN ALBC-RELATED"/>
    <property type="match status" value="1"/>
</dbReference>
<dbReference type="RefSeq" id="WP_042208447.1">
    <property type="nucleotide sequence ID" value="NZ_CP009288.1"/>
</dbReference>
<dbReference type="Proteomes" id="UP000029409">
    <property type="component" value="Chromosome"/>
</dbReference>
<dbReference type="eggNOG" id="COG1131">
    <property type="taxonomic scope" value="Bacteria"/>
</dbReference>
<dbReference type="InterPro" id="IPR003593">
    <property type="entry name" value="AAA+_ATPase"/>
</dbReference>